<dbReference type="InterPro" id="IPR036864">
    <property type="entry name" value="Zn2-C6_fun-type_DNA-bd_sf"/>
</dbReference>
<feature type="compositionally biased region" description="Acidic residues" evidence="2">
    <location>
        <begin position="179"/>
        <end position="196"/>
    </location>
</feature>
<dbReference type="GO" id="GO:0008270">
    <property type="term" value="F:zinc ion binding"/>
    <property type="evidence" value="ECO:0007669"/>
    <property type="project" value="InterPro"/>
</dbReference>
<feature type="compositionally biased region" description="Low complexity" evidence="2">
    <location>
        <begin position="553"/>
        <end position="568"/>
    </location>
</feature>
<dbReference type="InterPro" id="IPR053175">
    <property type="entry name" value="DHMBA_Reg_Transcription_Factor"/>
</dbReference>
<reference evidence="4" key="1">
    <citation type="submission" date="2018-03" db="EMBL/GenBank/DDBJ databases">
        <authorList>
            <person name="Guldener U."/>
        </authorList>
    </citation>
    <scope>NUCLEOTIDE SEQUENCE</scope>
</reference>
<feature type="compositionally biased region" description="Polar residues" evidence="2">
    <location>
        <begin position="69"/>
        <end position="78"/>
    </location>
</feature>
<dbReference type="InterPro" id="IPR001138">
    <property type="entry name" value="Zn2Cys6_DnaBD"/>
</dbReference>
<feature type="region of interest" description="Disordered" evidence="2">
    <location>
        <begin position="171"/>
        <end position="207"/>
    </location>
</feature>
<dbReference type="Gene3D" id="4.10.240.10">
    <property type="entry name" value="Zn(2)-C6 fungal-type DNA-binding domain"/>
    <property type="match status" value="1"/>
</dbReference>
<evidence type="ECO:0000313" key="4">
    <source>
        <dbReference type="EMBL" id="SPO01073.1"/>
    </source>
</evidence>
<dbReference type="Pfam" id="PF11951">
    <property type="entry name" value="Fungal_trans_2"/>
    <property type="match status" value="1"/>
</dbReference>
<feature type="region of interest" description="Disordered" evidence="2">
    <location>
        <begin position="548"/>
        <end position="568"/>
    </location>
</feature>
<protein>
    <submittedName>
        <fullName evidence="4">Related to negative acting factor</fullName>
    </submittedName>
</protein>
<dbReference type="InterPro" id="IPR021858">
    <property type="entry name" value="Fun_TF"/>
</dbReference>
<dbReference type="CDD" id="cd00067">
    <property type="entry name" value="GAL4"/>
    <property type="match status" value="1"/>
</dbReference>
<dbReference type="PROSITE" id="PS00463">
    <property type="entry name" value="ZN2_CY6_FUNGAL_1"/>
    <property type="match status" value="1"/>
</dbReference>
<sequence>MVYCGKPSKGCQNCRDRKIACDQRMPGCQMCEKHNRICPGYRNIVDLMFRDESEHVIWKANKPKPQAPRRSSASPTSGTKRKNKKKEQRRARSAARGSVSPGATSAAARSPVLSQSPPLPSGSASAGPGPRKYRDRLSPSDIKLELPEASFRTLSILTPIGAGAGAGGYFNIGSSPADDTSDDDDDPFLPSPDEDTWPSPPSSASDYTLSPRFQEQGMAFFFSRYVAATQENVGNNNYDFIYDIWRPNYGRRRDARIDAVLASATAVGLAAMSALTCSPERLDWARQSYITALRLTNDALMDPEEAPKDSTLLAVLILGTYERLAGPSPETMRAWRGHMRGAAALARLRGPAQFRTKAGVRMFTMLCETLAINCMHEDGPIPDSLTDLRDVLGATLTPIDATWNISASLYRILQIRYSIKTGGIENTGAIVDALLEVDQEYIGLVAGIPDSRQYSVVRLEKPNPIAFRQVCHVYPSLENASTWNHLRTLRQLVHETILSELYKSFAGRSFDEIPMEHKVQFARSRRLLCHLRDAVLASVPQHFGIVSSRDAKPASSDDPSSSFGSPSVSAASESSYRIISAPPSVFSPAPSPASSSPGSTPSSTHAALPGTAEFPSILDVLGPSTNTDALFMTLASASHPLVWPLYLLGMSSTCTTSVRRYIVERLTALHLETGLTQPKRVAEIVASREIGVARGDVRGVEGMPDVSREPTPVRI</sequence>
<dbReference type="SUPFAM" id="SSF57701">
    <property type="entry name" value="Zn2/Cys6 DNA-binding domain"/>
    <property type="match status" value="1"/>
</dbReference>
<evidence type="ECO:0000313" key="5">
    <source>
        <dbReference type="Proteomes" id="UP001187682"/>
    </source>
</evidence>
<organism evidence="4 5">
    <name type="scientific">Cephalotrichum gorgonifer</name>
    <dbReference type="NCBI Taxonomy" id="2041049"/>
    <lineage>
        <taxon>Eukaryota</taxon>
        <taxon>Fungi</taxon>
        <taxon>Dikarya</taxon>
        <taxon>Ascomycota</taxon>
        <taxon>Pezizomycotina</taxon>
        <taxon>Sordariomycetes</taxon>
        <taxon>Hypocreomycetidae</taxon>
        <taxon>Microascales</taxon>
        <taxon>Microascaceae</taxon>
        <taxon>Cephalotrichum</taxon>
    </lineage>
</organism>
<dbReference type="GO" id="GO:0000981">
    <property type="term" value="F:DNA-binding transcription factor activity, RNA polymerase II-specific"/>
    <property type="evidence" value="ECO:0007669"/>
    <property type="project" value="InterPro"/>
</dbReference>
<feature type="region of interest" description="Disordered" evidence="2">
    <location>
        <begin position="59"/>
        <end position="136"/>
    </location>
</feature>
<dbReference type="PANTHER" id="PTHR38791:SF5">
    <property type="entry name" value="TRANSCRIPTION FACTOR DBAG-RELATED"/>
    <property type="match status" value="1"/>
</dbReference>
<dbReference type="Proteomes" id="UP001187682">
    <property type="component" value="Unassembled WGS sequence"/>
</dbReference>
<dbReference type="PANTHER" id="PTHR38791">
    <property type="entry name" value="ZN(II)2CYS6 TRANSCRIPTION FACTOR (EUROFUNG)-RELATED-RELATED"/>
    <property type="match status" value="1"/>
</dbReference>
<evidence type="ECO:0000259" key="3">
    <source>
        <dbReference type="PROSITE" id="PS50048"/>
    </source>
</evidence>
<feature type="region of interest" description="Disordered" evidence="2">
    <location>
        <begin position="587"/>
        <end position="608"/>
    </location>
</feature>
<dbReference type="AlphaFoldDB" id="A0AAE8MXB2"/>
<proteinExistence type="predicted"/>
<keyword evidence="1" id="KW-0539">Nucleus</keyword>
<feature type="compositionally biased region" description="Low complexity" evidence="2">
    <location>
        <begin position="94"/>
        <end position="103"/>
    </location>
</feature>
<evidence type="ECO:0000256" key="1">
    <source>
        <dbReference type="ARBA" id="ARBA00023242"/>
    </source>
</evidence>
<dbReference type="EMBL" id="ONZQ02000004">
    <property type="protein sequence ID" value="SPO01073.1"/>
    <property type="molecule type" value="Genomic_DNA"/>
</dbReference>
<name>A0AAE8MXB2_9PEZI</name>
<dbReference type="PROSITE" id="PS50048">
    <property type="entry name" value="ZN2_CY6_FUNGAL_2"/>
    <property type="match status" value="1"/>
</dbReference>
<feature type="compositionally biased region" description="Low complexity" evidence="2">
    <location>
        <begin position="587"/>
        <end position="607"/>
    </location>
</feature>
<accession>A0AAE8MXB2</accession>
<dbReference type="Pfam" id="PF00172">
    <property type="entry name" value="Zn_clus"/>
    <property type="match status" value="1"/>
</dbReference>
<comment type="caution">
    <text evidence="4">The sequence shown here is derived from an EMBL/GenBank/DDBJ whole genome shotgun (WGS) entry which is preliminary data.</text>
</comment>
<feature type="domain" description="Zn(2)-C6 fungal-type" evidence="3">
    <location>
        <begin position="10"/>
        <end position="38"/>
    </location>
</feature>
<evidence type="ECO:0000256" key="2">
    <source>
        <dbReference type="SAM" id="MobiDB-lite"/>
    </source>
</evidence>
<keyword evidence="5" id="KW-1185">Reference proteome</keyword>
<dbReference type="SMART" id="SM00066">
    <property type="entry name" value="GAL4"/>
    <property type="match status" value="1"/>
</dbReference>
<gene>
    <name evidence="4" type="ORF">DNG_03820</name>
</gene>
<feature type="compositionally biased region" description="Low complexity" evidence="2">
    <location>
        <begin position="110"/>
        <end position="130"/>
    </location>
</feature>
<feature type="compositionally biased region" description="Basic residues" evidence="2">
    <location>
        <begin position="79"/>
        <end position="93"/>
    </location>
</feature>